<name>A0ABT9F070_9GAMM</name>
<reference evidence="2" key="1">
    <citation type="submission" date="2023-07" db="EMBL/GenBank/DDBJ databases">
        <title>Genome content predicts the carbon catabolic preferences of heterotrophic bacteria.</title>
        <authorList>
            <person name="Gralka M."/>
        </authorList>
    </citation>
    <scope>NUCLEOTIDE SEQUENCE</scope>
    <source>
        <strain evidence="2">5G01</strain>
    </source>
</reference>
<dbReference type="Pfam" id="PF17963">
    <property type="entry name" value="Big_9"/>
    <property type="match status" value="1"/>
</dbReference>
<dbReference type="InterPro" id="IPR041690">
    <property type="entry name" value="Cadherin_5"/>
</dbReference>
<evidence type="ECO:0000313" key="3">
    <source>
        <dbReference type="Proteomes" id="UP001177341"/>
    </source>
</evidence>
<proteinExistence type="predicted"/>
<organism evidence="2 3">
    <name type="scientific">Neptunomonas phycophila</name>
    <dbReference type="NCBI Taxonomy" id="1572645"/>
    <lineage>
        <taxon>Bacteria</taxon>
        <taxon>Pseudomonadati</taxon>
        <taxon>Pseudomonadota</taxon>
        <taxon>Gammaproteobacteria</taxon>
        <taxon>Oceanospirillales</taxon>
        <taxon>Oceanospirillaceae</taxon>
        <taxon>Neptunomonas</taxon>
    </lineage>
</organism>
<comment type="caution">
    <text evidence="2">The sequence shown here is derived from an EMBL/GenBank/DDBJ whole genome shotgun (WGS) entry which is preliminary data.</text>
</comment>
<evidence type="ECO:0000313" key="2">
    <source>
        <dbReference type="EMBL" id="MDP2524432.1"/>
    </source>
</evidence>
<evidence type="ECO:0000259" key="1">
    <source>
        <dbReference type="Pfam" id="PF17892"/>
    </source>
</evidence>
<dbReference type="Proteomes" id="UP001177341">
    <property type="component" value="Unassembled WGS sequence"/>
</dbReference>
<feature type="non-terminal residue" evidence="2">
    <location>
        <position position="207"/>
    </location>
</feature>
<feature type="domain" description="Cadherin-like" evidence="1">
    <location>
        <begin position="170"/>
        <end position="206"/>
    </location>
</feature>
<protein>
    <submittedName>
        <fullName evidence="2">Cadherin-like domain-containing protein</fullName>
    </submittedName>
</protein>
<dbReference type="EMBL" id="JAUYVO010000033">
    <property type="protein sequence ID" value="MDP2524432.1"/>
    <property type="molecule type" value="Genomic_DNA"/>
</dbReference>
<gene>
    <name evidence="2" type="ORF">Q8W30_17885</name>
</gene>
<dbReference type="NCBIfam" id="NF012211">
    <property type="entry name" value="tand_rpt_95"/>
    <property type="match status" value="2"/>
</dbReference>
<dbReference type="RefSeq" id="WP_305451270.1">
    <property type="nucleotide sequence ID" value="NZ_JAUYVO010000033.1"/>
</dbReference>
<dbReference type="PANTHER" id="PTHR34720">
    <property type="entry name" value="MICROCYSTIN DEPENDENT PROTEIN"/>
    <property type="match status" value="1"/>
</dbReference>
<accession>A0ABT9F070</accession>
<feature type="domain" description="Cadherin-like" evidence="1">
    <location>
        <begin position="75"/>
        <end position="166"/>
    </location>
</feature>
<feature type="non-terminal residue" evidence="2">
    <location>
        <position position="1"/>
    </location>
</feature>
<sequence length="207" mass="21423">PAAILGNDTDPEGDTLSITGVSNPTNGTVVLNADGTITFTPDADFVGEATYDYTITDGNGGTDTATVTIDFVDMNDGPDAIDDSFNGEEDVPYTMTANDLLGNDTDPDSDPLTITEVSNPTNGTVVLNADGTVTFTPDENFNGEATYEYTITDGNGGFDTATVTIDFAPVNDAPVAVDDQLTGEEDTTITLDPATLLGNDTDVDGDP</sequence>
<dbReference type="PANTHER" id="PTHR34720:SF9">
    <property type="entry name" value="BLR4714 PROTEIN"/>
    <property type="match status" value="1"/>
</dbReference>
<keyword evidence="3" id="KW-1185">Reference proteome</keyword>
<dbReference type="Gene3D" id="2.60.40.2810">
    <property type="match status" value="2"/>
</dbReference>
<dbReference type="Pfam" id="PF17892">
    <property type="entry name" value="Cadherin_5"/>
    <property type="match status" value="2"/>
</dbReference>